<evidence type="ECO:0000313" key="1">
    <source>
        <dbReference type="EMBL" id="KAL3286061.1"/>
    </source>
</evidence>
<proteinExistence type="predicted"/>
<name>A0ABD2P5Q1_9CUCU</name>
<reference evidence="1 2" key="1">
    <citation type="journal article" date="2021" name="BMC Biol.">
        <title>Horizontally acquired antibacterial genes associated with adaptive radiation of ladybird beetles.</title>
        <authorList>
            <person name="Li H.S."/>
            <person name="Tang X.F."/>
            <person name="Huang Y.H."/>
            <person name="Xu Z.Y."/>
            <person name="Chen M.L."/>
            <person name="Du X.Y."/>
            <person name="Qiu B.Y."/>
            <person name="Chen P.T."/>
            <person name="Zhang W."/>
            <person name="Slipinski A."/>
            <person name="Escalona H.E."/>
            <person name="Waterhouse R.M."/>
            <person name="Zwick A."/>
            <person name="Pang H."/>
        </authorList>
    </citation>
    <scope>NUCLEOTIDE SEQUENCE [LARGE SCALE GENOMIC DNA]</scope>
    <source>
        <strain evidence="1">SYSU2018</strain>
    </source>
</reference>
<comment type="caution">
    <text evidence="1">The sequence shown here is derived from an EMBL/GenBank/DDBJ whole genome shotgun (WGS) entry which is preliminary data.</text>
</comment>
<dbReference type="EMBL" id="JABFTP020000185">
    <property type="protein sequence ID" value="KAL3286061.1"/>
    <property type="molecule type" value="Genomic_DNA"/>
</dbReference>
<evidence type="ECO:0000313" key="2">
    <source>
        <dbReference type="Proteomes" id="UP001516400"/>
    </source>
</evidence>
<keyword evidence="2" id="KW-1185">Reference proteome</keyword>
<gene>
    <name evidence="1" type="ORF">HHI36_000574</name>
</gene>
<dbReference type="AlphaFoldDB" id="A0ABD2P5Q1"/>
<protein>
    <submittedName>
        <fullName evidence="1">Uncharacterized protein</fullName>
    </submittedName>
</protein>
<sequence>MLPVILAWACVSIVDEFKRLIATCMSFSNQFPISPLNFEEEQLKEGLAILCHQAETRMPRFSAAGFFPVDYTMLGMIAATNFLAVNVISPVPSSEFIIGQGKRKPNKQTTTFLHMVALKLKRETEAMEPTHKKDRQLLDRFM</sequence>
<organism evidence="1 2">
    <name type="scientific">Cryptolaemus montrouzieri</name>
    <dbReference type="NCBI Taxonomy" id="559131"/>
    <lineage>
        <taxon>Eukaryota</taxon>
        <taxon>Metazoa</taxon>
        <taxon>Ecdysozoa</taxon>
        <taxon>Arthropoda</taxon>
        <taxon>Hexapoda</taxon>
        <taxon>Insecta</taxon>
        <taxon>Pterygota</taxon>
        <taxon>Neoptera</taxon>
        <taxon>Endopterygota</taxon>
        <taxon>Coleoptera</taxon>
        <taxon>Polyphaga</taxon>
        <taxon>Cucujiformia</taxon>
        <taxon>Coccinelloidea</taxon>
        <taxon>Coccinellidae</taxon>
        <taxon>Scymninae</taxon>
        <taxon>Scymnini</taxon>
        <taxon>Cryptolaemus</taxon>
    </lineage>
</organism>
<dbReference type="Proteomes" id="UP001516400">
    <property type="component" value="Unassembled WGS sequence"/>
</dbReference>
<accession>A0ABD2P5Q1</accession>